<keyword evidence="3" id="KW-1185">Reference proteome</keyword>
<dbReference type="Pfam" id="PF13976">
    <property type="entry name" value="gag_pre-integrs"/>
    <property type="match status" value="1"/>
</dbReference>
<evidence type="ECO:0000313" key="2">
    <source>
        <dbReference type="EMBL" id="RDX72478.1"/>
    </source>
</evidence>
<dbReference type="AlphaFoldDB" id="A0A371F2G1"/>
<comment type="caution">
    <text evidence="2">The sequence shown here is derived from an EMBL/GenBank/DDBJ whole genome shotgun (WGS) entry which is preliminary data.</text>
</comment>
<accession>A0A371F2G1</accession>
<protein>
    <recommendedName>
        <fullName evidence="1">GAG-pre-integrase domain-containing protein</fullName>
    </recommendedName>
</protein>
<gene>
    <name evidence="2" type="ORF">CR513_48041</name>
</gene>
<dbReference type="OrthoDB" id="7691805at2759"/>
<feature type="non-terminal residue" evidence="2">
    <location>
        <position position="1"/>
    </location>
</feature>
<dbReference type="STRING" id="157652.A0A371F2G1"/>
<dbReference type="PANTHER" id="PTHR42648:SF32">
    <property type="entry name" value="RIBONUCLEASE H-LIKE DOMAIN, GAG-PRE-INTEGRASE DOMAIN PROTEIN-RELATED"/>
    <property type="match status" value="1"/>
</dbReference>
<dbReference type="InterPro" id="IPR039537">
    <property type="entry name" value="Retrotran_Ty1/copia-like"/>
</dbReference>
<dbReference type="PANTHER" id="PTHR42648">
    <property type="entry name" value="TRANSPOSASE, PUTATIVE-RELATED"/>
    <property type="match status" value="1"/>
</dbReference>
<dbReference type="EMBL" id="QJKJ01010891">
    <property type="protein sequence ID" value="RDX72478.1"/>
    <property type="molecule type" value="Genomic_DNA"/>
</dbReference>
<sequence length="175" mass="20316">MYKIDLIDLIGLTNQNVTCLVSINDDQWTWHKKLGHVNLRLISKLKKHNLLRSLPTCVYKAYMLCDACQKGKQIKGSFESKNIVSTSRPMELLHIDLFGPTRIASLGEKHYGLTVVIFLAHKDETFKVFFIFYKHIQNEKSFNIVSIRSDHQENLKMKTFNSSVKNIEFVIIFPI</sequence>
<evidence type="ECO:0000313" key="3">
    <source>
        <dbReference type="Proteomes" id="UP000257109"/>
    </source>
</evidence>
<reference evidence="2" key="1">
    <citation type="submission" date="2018-05" db="EMBL/GenBank/DDBJ databases">
        <title>Draft genome of Mucuna pruriens seed.</title>
        <authorList>
            <person name="Nnadi N.E."/>
            <person name="Vos R."/>
            <person name="Hasami M.H."/>
            <person name="Devisetty U.K."/>
            <person name="Aguiy J.C."/>
        </authorList>
    </citation>
    <scope>NUCLEOTIDE SEQUENCE [LARGE SCALE GENOMIC DNA]</scope>
    <source>
        <strain evidence="2">JCA_2017</strain>
    </source>
</reference>
<dbReference type="InterPro" id="IPR025724">
    <property type="entry name" value="GAG-pre-integrase_dom"/>
</dbReference>
<organism evidence="2 3">
    <name type="scientific">Mucuna pruriens</name>
    <name type="common">Velvet bean</name>
    <name type="synonym">Dolichos pruriens</name>
    <dbReference type="NCBI Taxonomy" id="157652"/>
    <lineage>
        <taxon>Eukaryota</taxon>
        <taxon>Viridiplantae</taxon>
        <taxon>Streptophyta</taxon>
        <taxon>Embryophyta</taxon>
        <taxon>Tracheophyta</taxon>
        <taxon>Spermatophyta</taxon>
        <taxon>Magnoliopsida</taxon>
        <taxon>eudicotyledons</taxon>
        <taxon>Gunneridae</taxon>
        <taxon>Pentapetalae</taxon>
        <taxon>rosids</taxon>
        <taxon>fabids</taxon>
        <taxon>Fabales</taxon>
        <taxon>Fabaceae</taxon>
        <taxon>Papilionoideae</taxon>
        <taxon>50 kb inversion clade</taxon>
        <taxon>NPAAA clade</taxon>
        <taxon>indigoferoid/millettioid clade</taxon>
        <taxon>Phaseoleae</taxon>
        <taxon>Mucuna</taxon>
    </lineage>
</organism>
<proteinExistence type="predicted"/>
<evidence type="ECO:0000259" key="1">
    <source>
        <dbReference type="Pfam" id="PF13976"/>
    </source>
</evidence>
<dbReference type="Proteomes" id="UP000257109">
    <property type="component" value="Unassembled WGS sequence"/>
</dbReference>
<name>A0A371F2G1_MUCPR</name>
<feature type="domain" description="GAG-pre-integrase" evidence="1">
    <location>
        <begin position="14"/>
        <end position="73"/>
    </location>
</feature>